<evidence type="ECO:0000313" key="3">
    <source>
        <dbReference type="Proteomes" id="UP000824261"/>
    </source>
</evidence>
<dbReference type="EMBL" id="DVGB01000031">
    <property type="protein sequence ID" value="HIR01130.1"/>
    <property type="molecule type" value="Genomic_DNA"/>
</dbReference>
<comment type="caution">
    <text evidence="2">The sequence shown here is derived from an EMBL/GenBank/DDBJ whole genome shotgun (WGS) entry which is preliminary data.</text>
</comment>
<gene>
    <name evidence="2" type="ORF">IAA69_02560</name>
</gene>
<accession>A0A9D1D2T2</accession>
<organism evidence="2 3">
    <name type="scientific">Candidatus Aveggerthella stercoripullorum</name>
    <dbReference type="NCBI Taxonomy" id="2840688"/>
    <lineage>
        <taxon>Bacteria</taxon>
        <taxon>Bacillati</taxon>
        <taxon>Actinomycetota</taxon>
        <taxon>Coriobacteriia</taxon>
        <taxon>Eggerthellales</taxon>
        <taxon>Eggerthellaceae</taxon>
        <taxon>Eggerthellaceae incertae sedis</taxon>
        <taxon>Candidatus Aveggerthella</taxon>
    </lineage>
</organism>
<dbReference type="Gene3D" id="3.20.20.140">
    <property type="entry name" value="Metal-dependent hydrolases"/>
    <property type="match status" value="1"/>
</dbReference>
<dbReference type="PANTHER" id="PTHR22642">
    <property type="entry name" value="IMIDAZOLONEPROPIONASE"/>
    <property type="match status" value="1"/>
</dbReference>
<dbReference type="Proteomes" id="UP000824261">
    <property type="component" value="Unassembled WGS sequence"/>
</dbReference>
<evidence type="ECO:0000259" key="1">
    <source>
        <dbReference type="Pfam" id="PF07969"/>
    </source>
</evidence>
<dbReference type="InterPro" id="IPR013108">
    <property type="entry name" value="Amidohydro_3"/>
</dbReference>
<dbReference type="Gene3D" id="3.10.310.70">
    <property type="match status" value="1"/>
</dbReference>
<dbReference type="InterPro" id="IPR011059">
    <property type="entry name" value="Metal-dep_hydrolase_composite"/>
</dbReference>
<dbReference type="InterPro" id="IPR033932">
    <property type="entry name" value="YtcJ-like"/>
</dbReference>
<dbReference type="Pfam" id="PF07969">
    <property type="entry name" value="Amidohydro_3"/>
    <property type="match status" value="1"/>
</dbReference>
<reference evidence="2" key="1">
    <citation type="submission" date="2020-10" db="EMBL/GenBank/DDBJ databases">
        <authorList>
            <person name="Gilroy R."/>
        </authorList>
    </citation>
    <scope>NUCLEOTIDE SEQUENCE</scope>
    <source>
        <strain evidence="2">ChiGjej1B1-2707</strain>
    </source>
</reference>
<dbReference type="GO" id="GO:0016810">
    <property type="term" value="F:hydrolase activity, acting on carbon-nitrogen (but not peptide) bonds"/>
    <property type="evidence" value="ECO:0007669"/>
    <property type="project" value="InterPro"/>
</dbReference>
<reference evidence="2" key="2">
    <citation type="journal article" date="2021" name="PeerJ">
        <title>Extensive microbial diversity within the chicken gut microbiome revealed by metagenomics and culture.</title>
        <authorList>
            <person name="Gilroy R."/>
            <person name="Ravi A."/>
            <person name="Getino M."/>
            <person name="Pursley I."/>
            <person name="Horton D.L."/>
            <person name="Alikhan N.F."/>
            <person name="Baker D."/>
            <person name="Gharbi K."/>
            <person name="Hall N."/>
            <person name="Watson M."/>
            <person name="Adriaenssens E.M."/>
            <person name="Foster-Nyarko E."/>
            <person name="Jarju S."/>
            <person name="Secka A."/>
            <person name="Antonio M."/>
            <person name="Oren A."/>
            <person name="Chaudhuri R.R."/>
            <person name="La Ragione R."/>
            <person name="Hildebrand F."/>
            <person name="Pallen M.J."/>
        </authorList>
    </citation>
    <scope>NUCLEOTIDE SEQUENCE</scope>
    <source>
        <strain evidence="2">ChiGjej1B1-2707</strain>
    </source>
</reference>
<feature type="non-terminal residue" evidence="2">
    <location>
        <position position="463"/>
    </location>
</feature>
<dbReference type="AlphaFoldDB" id="A0A9D1D2T2"/>
<proteinExistence type="predicted"/>
<feature type="domain" description="Amidohydrolase 3" evidence="1">
    <location>
        <begin position="52"/>
        <end position="463"/>
    </location>
</feature>
<dbReference type="PANTHER" id="PTHR22642:SF2">
    <property type="entry name" value="PROTEIN LONG AFTER FAR-RED 3"/>
    <property type="match status" value="1"/>
</dbReference>
<dbReference type="CDD" id="cd01300">
    <property type="entry name" value="YtcJ_like"/>
    <property type="match status" value="1"/>
</dbReference>
<evidence type="ECO:0000313" key="2">
    <source>
        <dbReference type="EMBL" id="HIR01130.1"/>
    </source>
</evidence>
<sequence>MTPAVSLFVVNANVFTADDDNPHAEAFIVEDGRISWIGAEADAPANDLPRLDLQGARVIPGFVDAHMHPVMLAEMNTQIAALPPVIHSIEELVDAVRERREADGFDPAHDWIEGWGYDEAKFAEHRSPTRWDLDRGCADAPVCILRSCAHVRCVNSRALELAGITRDTPDPDGGIIERDENGEPTGVLRENARDLVTRVMPETSTEETARELRELGDLLSSQGIVAVTDMGALDDTDNFPIIERAAELGLCQEVGVYYMWDHWMDKKDFDITPELMDRTRQVFVCGLKLIGDGSISGQTAWMDEPYLKADGTPRTDDAACGLPVCSDEQTRTAIEFCKAHGCQLSLHAMGNRAIERMLDFVEDEAPWTEGEAPYLRFEHVTLPSERSIERVVAKGIGIASQPIFPYAEIEAYLSNLGHARTRRCYPYRTLLDDGVNLCFSTDAPATSWAVPSDPFPCIKGAVT</sequence>
<dbReference type="InterPro" id="IPR032466">
    <property type="entry name" value="Metal_Hydrolase"/>
</dbReference>
<dbReference type="SUPFAM" id="SSF51338">
    <property type="entry name" value="Composite domain of metallo-dependent hydrolases"/>
    <property type="match status" value="1"/>
</dbReference>
<dbReference type="Gene3D" id="2.30.40.10">
    <property type="entry name" value="Urease, subunit C, domain 1"/>
    <property type="match status" value="1"/>
</dbReference>
<dbReference type="SUPFAM" id="SSF51556">
    <property type="entry name" value="Metallo-dependent hydrolases"/>
    <property type="match status" value="1"/>
</dbReference>
<name>A0A9D1D2T2_9ACTN</name>
<protein>
    <submittedName>
        <fullName evidence="2">Amidohydrolase</fullName>
    </submittedName>
</protein>